<dbReference type="InterPro" id="IPR045864">
    <property type="entry name" value="aa-tRNA-synth_II/BPL/LPL"/>
</dbReference>
<dbReference type="PROSITE" id="PS51733">
    <property type="entry name" value="BPL_LPL_CATALYTIC"/>
    <property type="match status" value="1"/>
</dbReference>
<evidence type="ECO:0000256" key="2">
    <source>
        <dbReference type="ARBA" id="ARBA00005085"/>
    </source>
</evidence>
<evidence type="ECO:0000256" key="5">
    <source>
        <dbReference type="ARBA" id="ARBA00012367"/>
    </source>
</evidence>
<dbReference type="EMBL" id="JADGJD010000577">
    <property type="protein sequence ID" value="KAJ3049918.1"/>
    <property type="molecule type" value="Genomic_DNA"/>
</dbReference>
<dbReference type="PANTHER" id="PTHR12561:SF3">
    <property type="entry name" value="LIPOYLTRANSFERASE 1, MITOCHONDRIAL"/>
    <property type="match status" value="1"/>
</dbReference>
<comment type="caution">
    <text evidence="12">The sequence shown here is derived from an EMBL/GenBank/DDBJ whole genome shotgun (WGS) entry which is preliminary data.</text>
</comment>
<evidence type="ECO:0000313" key="13">
    <source>
        <dbReference type="Proteomes" id="UP001212841"/>
    </source>
</evidence>
<dbReference type="AlphaFoldDB" id="A0AAD5X449"/>
<sequence>MTLRVPSCRLTPHKLSCFGASRRLLLTEPTRKVECFISKVNDPWVNLAIEEWLFRRKDAAKYVLYLWRNTNCVVIGRNQNPWKECDLKLMSQDSIPLIRRRSGGGAVYHDIGNTNYTVIMPRDDFDRRKSASLISRALHHLDIPSSVNDRHDLVIGPNKISGSAYKIVSDRAYHHGTMLIDADLKALGRYLKPPVKNMVGKGVASVRSPVTRLREHSFTVDHLSFCESVLEEFGRTYEVPDLTLKELDLDLLSKHPDIKADHDELKTWNWTYGQTPEFVHQLDHQFAWGQVNAIFRVNHGIITEATITINAKDHVAVAMRLIEALEGQCYSPQGIQQAFDNLAVGTGMRLLDELAELKAWLLESI</sequence>
<evidence type="ECO:0000256" key="10">
    <source>
        <dbReference type="ARBA" id="ARBA00048037"/>
    </source>
</evidence>
<reference evidence="12" key="1">
    <citation type="submission" date="2020-05" db="EMBL/GenBank/DDBJ databases">
        <title>Phylogenomic resolution of chytrid fungi.</title>
        <authorList>
            <person name="Stajich J.E."/>
            <person name="Amses K."/>
            <person name="Simmons R."/>
            <person name="Seto K."/>
            <person name="Myers J."/>
            <person name="Bonds A."/>
            <person name="Quandt C.A."/>
            <person name="Barry K."/>
            <person name="Liu P."/>
            <person name="Grigoriev I."/>
            <person name="Longcore J.E."/>
            <person name="James T.Y."/>
        </authorList>
    </citation>
    <scope>NUCLEOTIDE SEQUENCE</scope>
    <source>
        <strain evidence="12">JEL0318</strain>
    </source>
</reference>
<evidence type="ECO:0000259" key="11">
    <source>
        <dbReference type="PROSITE" id="PS51733"/>
    </source>
</evidence>
<dbReference type="InterPro" id="IPR004143">
    <property type="entry name" value="BPL_LPL_catalytic"/>
</dbReference>
<proteinExistence type="inferred from homology"/>
<comment type="function">
    <text evidence="1">Catalyzes both the ATP-dependent activation of exogenously supplied lipoate to lipoyl-AMP and the transfer of the activated lipoyl onto the lipoyl domains of lipoate-dependent enzymes.</text>
</comment>
<evidence type="ECO:0000256" key="3">
    <source>
        <dbReference type="ARBA" id="ARBA00005124"/>
    </source>
</evidence>
<dbReference type="PANTHER" id="PTHR12561">
    <property type="entry name" value="LIPOATE-PROTEIN LIGASE"/>
    <property type="match status" value="1"/>
</dbReference>
<dbReference type="SUPFAM" id="SSF55681">
    <property type="entry name" value="Class II aaRS and biotin synthetases"/>
    <property type="match status" value="1"/>
</dbReference>
<accession>A0AAD5X449</accession>
<evidence type="ECO:0000313" key="12">
    <source>
        <dbReference type="EMBL" id="KAJ3049918.1"/>
    </source>
</evidence>
<dbReference type="GO" id="GO:0009249">
    <property type="term" value="P:protein lipoylation"/>
    <property type="evidence" value="ECO:0007669"/>
    <property type="project" value="InterPro"/>
</dbReference>
<name>A0AAD5X449_9FUNG</name>
<dbReference type="Gene3D" id="3.30.390.50">
    <property type="entry name" value="CO dehydrogenase flavoprotein, C-terminal domain"/>
    <property type="match status" value="1"/>
</dbReference>
<dbReference type="GO" id="GO:0017118">
    <property type="term" value="F:lipoyltransferase activity"/>
    <property type="evidence" value="ECO:0007669"/>
    <property type="project" value="TreeGrafter"/>
</dbReference>
<dbReference type="InterPro" id="IPR019491">
    <property type="entry name" value="Lipoate_protein_ligase_C"/>
</dbReference>
<evidence type="ECO:0000256" key="7">
    <source>
        <dbReference type="ARBA" id="ARBA00022598"/>
    </source>
</evidence>
<dbReference type="Proteomes" id="UP001212841">
    <property type="component" value="Unassembled WGS sequence"/>
</dbReference>
<dbReference type="EC" id="6.3.1.20" evidence="5"/>
<dbReference type="GO" id="GO:0005739">
    <property type="term" value="C:mitochondrion"/>
    <property type="evidence" value="ECO:0007669"/>
    <property type="project" value="TreeGrafter"/>
</dbReference>
<keyword evidence="7" id="KW-0436">Ligase</keyword>
<organism evidence="12 13">
    <name type="scientific">Rhizophlyctis rosea</name>
    <dbReference type="NCBI Taxonomy" id="64517"/>
    <lineage>
        <taxon>Eukaryota</taxon>
        <taxon>Fungi</taxon>
        <taxon>Fungi incertae sedis</taxon>
        <taxon>Chytridiomycota</taxon>
        <taxon>Chytridiomycota incertae sedis</taxon>
        <taxon>Chytridiomycetes</taxon>
        <taxon>Rhizophlyctidales</taxon>
        <taxon>Rhizophlyctidaceae</taxon>
        <taxon>Rhizophlyctis</taxon>
    </lineage>
</organism>
<comment type="pathway">
    <text evidence="2">Protein modification; protein lipoylation via exogenous pathway; protein N(6)-(lipoyl)lysine from lipoate: step 2/2.</text>
</comment>
<dbReference type="InterPro" id="IPR004562">
    <property type="entry name" value="LipoylTrfase_LipoateP_Ligase"/>
</dbReference>
<evidence type="ECO:0000256" key="9">
    <source>
        <dbReference type="ARBA" id="ARBA00022840"/>
    </source>
</evidence>
<dbReference type="SUPFAM" id="SSF82649">
    <property type="entry name" value="SufE/NifU"/>
    <property type="match status" value="1"/>
</dbReference>
<evidence type="ECO:0000256" key="4">
    <source>
        <dbReference type="ARBA" id="ARBA00008242"/>
    </source>
</evidence>
<evidence type="ECO:0000256" key="6">
    <source>
        <dbReference type="ARBA" id="ARBA00015925"/>
    </source>
</evidence>
<keyword evidence="9" id="KW-0067">ATP-binding</keyword>
<comment type="pathway">
    <text evidence="3">Protein modification; protein lipoylation via exogenous pathway; protein N(6)-(lipoyl)lysine from lipoate: step 1/2.</text>
</comment>
<gene>
    <name evidence="12" type="ORF">HK097_009092</name>
</gene>
<keyword evidence="8" id="KW-0547">Nucleotide-binding</keyword>
<dbReference type="Pfam" id="PF21948">
    <property type="entry name" value="LplA-B_cat"/>
    <property type="match status" value="1"/>
</dbReference>
<evidence type="ECO:0000256" key="8">
    <source>
        <dbReference type="ARBA" id="ARBA00022741"/>
    </source>
</evidence>
<feature type="domain" description="BPL/LPL catalytic" evidence="11">
    <location>
        <begin position="58"/>
        <end position="241"/>
    </location>
</feature>
<protein>
    <recommendedName>
        <fullName evidence="6">Putative lipoate-protein ligase A</fullName>
        <ecNumber evidence="5">6.3.1.20</ecNumber>
    </recommendedName>
</protein>
<dbReference type="GO" id="GO:0016979">
    <property type="term" value="F:lipoate-protein ligase activity"/>
    <property type="evidence" value="ECO:0007669"/>
    <property type="project" value="UniProtKB-EC"/>
</dbReference>
<comment type="similarity">
    <text evidence="4">Belongs to the LplA family.</text>
</comment>
<dbReference type="Pfam" id="PF10437">
    <property type="entry name" value="Lip_prot_lig_C"/>
    <property type="match status" value="1"/>
</dbReference>
<dbReference type="CDD" id="cd16443">
    <property type="entry name" value="LplA"/>
    <property type="match status" value="1"/>
</dbReference>
<comment type="catalytic activity">
    <reaction evidence="10">
        <text>L-lysyl-[lipoyl-carrier protein] + (R)-lipoate + ATP = N(6)-[(R)-lipoyl]-L-lysyl-[lipoyl-carrier protein] + AMP + diphosphate + H(+)</text>
        <dbReference type="Rhea" id="RHEA:49288"/>
        <dbReference type="Rhea" id="RHEA-COMP:10500"/>
        <dbReference type="Rhea" id="RHEA-COMP:10502"/>
        <dbReference type="ChEBI" id="CHEBI:15378"/>
        <dbReference type="ChEBI" id="CHEBI:29969"/>
        <dbReference type="ChEBI" id="CHEBI:30616"/>
        <dbReference type="ChEBI" id="CHEBI:33019"/>
        <dbReference type="ChEBI" id="CHEBI:83088"/>
        <dbReference type="ChEBI" id="CHEBI:83099"/>
        <dbReference type="ChEBI" id="CHEBI:456215"/>
        <dbReference type="EC" id="6.3.1.20"/>
    </reaction>
</comment>
<evidence type="ECO:0000256" key="1">
    <source>
        <dbReference type="ARBA" id="ARBA00003253"/>
    </source>
</evidence>
<dbReference type="NCBIfam" id="TIGR00545">
    <property type="entry name" value="lipoyltrans"/>
    <property type="match status" value="1"/>
</dbReference>
<keyword evidence="13" id="KW-1185">Reference proteome</keyword>
<dbReference type="GO" id="GO:0005524">
    <property type="term" value="F:ATP binding"/>
    <property type="evidence" value="ECO:0007669"/>
    <property type="project" value="UniProtKB-KW"/>
</dbReference>
<dbReference type="Gene3D" id="3.30.930.10">
    <property type="entry name" value="Bira Bifunctional Protein, Domain 2"/>
    <property type="match status" value="1"/>
</dbReference>